<accession>A0A813KGI5</accession>
<gene>
    <name evidence="1" type="ORF">PGLA2088_LOCUS34211</name>
</gene>
<dbReference type="EMBL" id="CAJNNW010031218">
    <property type="protein sequence ID" value="CAE8706491.1"/>
    <property type="molecule type" value="Genomic_DNA"/>
</dbReference>
<dbReference type="Proteomes" id="UP000626109">
    <property type="component" value="Unassembled WGS sequence"/>
</dbReference>
<dbReference type="AlphaFoldDB" id="A0A813KGI5"/>
<comment type="caution">
    <text evidence="1">The sequence shown here is derived from an EMBL/GenBank/DDBJ whole genome shotgun (WGS) entry which is preliminary data.</text>
</comment>
<sequence length="197" mass="22037">MTGFVSSWKQDFESSRASHKHLCFDKLSVADCKVQPKHNCETVCTSAFPKGQQSGRLVLRMLNFSSGRASTVQNQKTFRSTPAFLTDVMDLLGGTARGAQKWPAQTDFSHATTAGTCRTEIRGHCFERPLTMQLLLLDVQSETIRQEGVCSRFRRINETTGAEDNAAAPWAKRSCTGRRVNFASEGGSRRNFQQWHD</sequence>
<name>A0A813KGI5_POLGL</name>
<evidence type="ECO:0000313" key="1">
    <source>
        <dbReference type="EMBL" id="CAE8706491.1"/>
    </source>
</evidence>
<organism evidence="1 2">
    <name type="scientific">Polarella glacialis</name>
    <name type="common">Dinoflagellate</name>
    <dbReference type="NCBI Taxonomy" id="89957"/>
    <lineage>
        <taxon>Eukaryota</taxon>
        <taxon>Sar</taxon>
        <taxon>Alveolata</taxon>
        <taxon>Dinophyceae</taxon>
        <taxon>Suessiales</taxon>
        <taxon>Suessiaceae</taxon>
        <taxon>Polarella</taxon>
    </lineage>
</organism>
<evidence type="ECO:0000313" key="2">
    <source>
        <dbReference type="Proteomes" id="UP000626109"/>
    </source>
</evidence>
<reference evidence="1" key="1">
    <citation type="submission" date="2021-02" db="EMBL/GenBank/DDBJ databases">
        <authorList>
            <person name="Dougan E. K."/>
            <person name="Rhodes N."/>
            <person name="Thang M."/>
            <person name="Chan C."/>
        </authorList>
    </citation>
    <scope>NUCLEOTIDE SEQUENCE</scope>
</reference>
<protein>
    <submittedName>
        <fullName evidence="1">Uncharacterized protein</fullName>
    </submittedName>
</protein>
<proteinExistence type="predicted"/>